<gene>
    <name evidence="3" type="ORF">FHX44_115547</name>
</gene>
<protein>
    <submittedName>
        <fullName evidence="3">Mannose-6-phosphate isomerase-like protein (Cupin superfamily)</fullName>
    </submittedName>
</protein>
<reference evidence="3 4" key="1">
    <citation type="submission" date="2019-06" db="EMBL/GenBank/DDBJ databases">
        <title>Sequencing the genomes of 1000 actinobacteria strains.</title>
        <authorList>
            <person name="Klenk H.-P."/>
        </authorList>
    </citation>
    <scope>NUCLEOTIDE SEQUENCE [LARGE SCALE GENOMIC DNA]</scope>
    <source>
        <strain evidence="3 4">DSM 45671</strain>
    </source>
</reference>
<organism evidence="3 4">
    <name type="scientific">Pseudonocardia hierapolitana</name>
    <dbReference type="NCBI Taxonomy" id="1128676"/>
    <lineage>
        <taxon>Bacteria</taxon>
        <taxon>Bacillati</taxon>
        <taxon>Actinomycetota</taxon>
        <taxon>Actinomycetes</taxon>
        <taxon>Pseudonocardiales</taxon>
        <taxon>Pseudonocardiaceae</taxon>
        <taxon>Pseudonocardia</taxon>
    </lineage>
</organism>
<evidence type="ECO:0000259" key="2">
    <source>
        <dbReference type="Pfam" id="PF07883"/>
    </source>
</evidence>
<proteinExistence type="predicted"/>
<dbReference type="PANTHER" id="PTHR36440">
    <property type="entry name" value="PUTATIVE (AFU_ORTHOLOGUE AFUA_8G07350)-RELATED"/>
    <property type="match status" value="1"/>
</dbReference>
<dbReference type="GO" id="GO:0016853">
    <property type="term" value="F:isomerase activity"/>
    <property type="evidence" value="ECO:0007669"/>
    <property type="project" value="UniProtKB-KW"/>
</dbReference>
<sequence length="174" mass="18440">MSELPDRSYVLDQHMRITVLTRGGETDGRHDLVRGFAGPGMATALHAHSRYEERLFMLDGELTVWAGEERVVLGPGDFYTIRRNVPHMLQAGPSGADTLNISSPAAFAELVERTATPARLAGPETALDLDLFMRVTAELGDTVLGPPGTTPGSLGPGAADAIHAARPPVPGPHA</sequence>
<dbReference type="Pfam" id="PF07883">
    <property type="entry name" value="Cupin_2"/>
    <property type="match status" value="1"/>
</dbReference>
<dbReference type="EMBL" id="VIWU01000001">
    <property type="protein sequence ID" value="TWF79613.1"/>
    <property type="molecule type" value="Genomic_DNA"/>
</dbReference>
<dbReference type="Proteomes" id="UP000321261">
    <property type="component" value="Unassembled WGS sequence"/>
</dbReference>
<keyword evidence="3" id="KW-0413">Isomerase</keyword>
<dbReference type="InterPro" id="IPR013096">
    <property type="entry name" value="Cupin_2"/>
</dbReference>
<feature type="compositionally biased region" description="Low complexity" evidence="1">
    <location>
        <begin position="143"/>
        <end position="157"/>
    </location>
</feature>
<feature type="domain" description="Cupin type-2" evidence="2">
    <location>
        <begin position="39"/>
        <end position="89"/>
    </location>
</feature>
<keyword evidence="4" id="KW-1185">Reference proteome</keyword>
<evidence type="ECO:0000256" key="1">
    <source>
        <dbReference type="SAM" id="MobiDB-lite"/>
    </source>
</evidence>
<comment type="caution">
    <text evidence="3">The sequence shown here is derived from an EMBL/GenBank/DDBJ whole genome shotgun (WGS) entry which is preliminary data.</text>
</comment>
<dbReference type="PANTHER" id="PTHR36440:SF1">
    <property type="entry name" value="PUTATIVE (AFU_ORTHOLOGUE AFUA_8G07350)-RELATED"/>
    <property type="match status" value="1"/>
</dbReference>
<dbReference type="InterPro" id="IPR053146">
    <property type="entry name" value="QDO-like"/>
</dbReference>
<evidence type="ECO:0000313" key="3">
    <source>
        <dbReference type="EMBL" id="TWF79613.1"/>
    </source>
</evidence>
<accession>A0A561SXQ1</accession>
<dbReference type="SUPFAM" id="SSF51182">
    <property type="entry name" value="RmlC-like cupins"/>
    <property type="match status" value="1"/>
</dbReference>
<dbReference type="Gene3D" id="2.60.120.10">
    <property type="entry name" value="Jelly Rolls"/>
    <property type="match status" value="1"/>
</dbReference>
<dbReference type="RefSeq" id="WP_147258440.1">
    <property type="nucleotide sequence ID" value="NZ_VIWU01000001.1"/>
</dbReference>
<dbReference type="AlphaFoldDB" id="A0A561SXQ1"/>
<dbReference type="OrthoDB" id="5243731at2"/>
<evidence type="ECO:0000313" key="4">
    <source>
        <dbReference type="Proteomes" id="UP000321261"/>
    </source>
</evidence>
<dbReference type="InterPro" id="IPR011051">
    <property type="entry name" value="RmlC_Cupin_sf"/>
</dbReference>
<dbReference type="InterPro" id="IPR014710">
    <property type="entry name" value="RmlC-like_jellyroll"/>
</dbReference>
<name>A0A561SXQ1_9PSEU</name>
<feature type="region of interest" description="Disordered" evidence="1">
    <location>
        <begin position="143"/>
        <end position="174"/>
    </location>
</feature>